<organism evidence="1 2">
    <name type="scientific">Chryseobacterium gilvum</name>
    <dbReference type="NCBI Taxonomy" id="2976534"/>
    <lineage>
        <taxon>Bacteria</taxon>
        <taxon>Pseudomonadati</taxon>
        <taxon>Bacteroidota</taxon>
        <taxon>Flavobacteriia</taxon>
        <taxon>Flavobacteriales</taxon>
        <taxon>Weeksellaceae</taxon>
        <taxon>Chryseobacterium group</taxon>
        <taxon>Chryseobacterium</taxon>
    </lineage>
</organism>
<sequence>MSRNILNILALFLIIINLSCIKKSNEISKSLSSGFSDSVRLSKARKFDFQYDGLTPQASYFLGCKLKFLEIEHHGELTTIKEQIIFEDDSIRTLYSISETYGENSERGGRNWDEKTNAILIKDYKNKTSKTYRNDWLTKVEKITKSSKLEKEFLYRVKMYTEKEYNCGK</sequence>
<name>A0ABT2VZV8_9FLAO</name>
<dbReference type="RefSeq" id="WP_262991305.1">
    <property type="nucleotide sequence ID" value="NZ_JAOTEN010000004.1"/>
</dbReference>
<comment type="caution">
    <text evidence="1">The sequence shown here is derived from an EMBL/GenBank/DDBJ whole genome shotgun (WGS) entry which is preliminary data.</text>
</comment>
<evidence type="ECO:0008006" key="3">
    <source>
        <dbReference type="Google" id="ProtNLM"/>
    </source>
</evidence>
<dbReference type="EMBL" id="JAOTEN010000004">
    <property type="protein sequence ID" value="MCU7615285.1"/>
    <property type="molecule type" value="Genomic_DNA"/>
</dbReference>
<evidence type="ECO:0000313" key="1">
    <source>
        <dbReference type="EMBL" id="MCU7615285.1"/>
    </source>
</evidence>
<evidence type="ECO:0000313" key="2">
    <source>
        <dbReference type="Proteomes" id="UP001208114"/>
    </source>
</evidence>
<protein>
    <recommendedName>
        <fullName evidence="3">Lipoprotein</fullName>
    </recommendedName>
</protein>
<accession>A0ABT2VZV8</accession>
<dbReference type="Proteomes" id="UP001208114">
    <property type="component" value="Unassembled WGS sequence"/>
</dbReference>
<keyword evidence="2" id="KW-1185">Reference proteome</keyword>
<proteinExistence type="predicted"/>
<gene>
    <name evidence="1" type="ORF">N0B16_12625</name>
</gene>
<reference evidence="2" key="1">
    <citation type="submission" date="2023-07" db="EMBL/GenBank/DDBJ databases">
        <title>Chryseobacterium sp. GMJ5 Genome sequencing and assembly.</title>
        <authorList>
            <person name="Jung Y."/>
        </authorList>
    </citation>
    <scope>NUCLEOTIDE SEQUENCE [LARGE SCALE GENOMIC DNA]</scope>
    <source>
        <strain evidence="2">GMJ5</strain>
    </source>
</reference>